<evidence type="ECO:0000313" key="2">
    <source>
        <dbReference type="Proteomes" id="UP000249723"/>
    </source>
</evidence>
<evidence type="ECO:0000313" key="1">
    <source>
        <dbReference type="EMBL" id="SCZ97673.1"/>
    </source>
</evidence>
<sequence length="136" mass="15731">MVVNLEKHGGIKGVKELEAYQFWTGSPDEPTSTQAMAGEDREERTFQKHRGETFSTTARISSLTMFNIIAHVKGYRRIQFDVNSFNLVVTSPRFFRSSCRSVPHRLRKYLYGLRQLGREWDTHAAMVYQSGRSKIL</sequence>
<protein>
    <submittedName>
        <fullName evidence="1">BZ3500_MvSof-1268-A1-R1_Chr4-3g07358 protein</fullName>
    </submittedName>
</protein>
<gene>
    <name evidence="1" type="ORF">BZ3500_MVSOF-1268-A1-R1_CHR4-3G07358</name>
</gene>
<accession>A0A2X0LIY4</accession>
<dbReference type="EMBL" id="FMWP01000093">
    <property type="protein sequence ID" value="SCZ97673.1"/>
    <property type="molecule type" value="Genomic_DNA"/>
</dbReference>
<reference evidence="2" key="1">
    <citation type="submission" date="2016-10" db="EMBL/GenBank/DDBJ databases">
        <authorList>
            <person name="Jeantristanb JTB J.-T."/>
            <person name="Ricardo R."/>
        </authorList>
    </citation>
    <scope>NUCLEOTIDE SEQUENCE [LARGE SCALE GENOMIC DNA]</scope>
</reference>
<name>A0A2X0LIY4_9BASI</name>
<dbReference type="STRING" id="289078.A0A2X0LIY4"/>
<dbReference type="Proteomes" id="UP000249723">
    <property type="component" value="Unassembled WGS sequence"/>
</dbReference>
<dbReference type="AlphaFoldDB" id="A0A2X0LIY4"/>
<keyword evidence="2" id="KW-1185">Reference proteome</keyword>
<proteinExistence type="predicted"/>
<organism evidence="1 2">
    <name type="scientific">Microbotryum saponariae</name>
    <dbReference type="NCBI Taxonomy" id="289078"/>
    <lineage>
        <taxon>Eukaryota</taxon>
        <taxon>Fungi</taxon>
        <taxon>Dikarya</taxon>
        <taxon>Basidiomycota</taxon>
        <taxon>Pucciniomycotina</taxon>
        <taxon>Microbotryomycetes</taxon>
        <taxon>Microbotryales</taxon>
        <taxon>Microbotryaceae</taxon>
        <taxon>Microbotryum</taxon>
    </lineage>
</organism>